<gene>
    <name evidence="2" type="ORF">PFISCL1PPCAC_357</name>
</gene>
<evidence type="ECO:0000313" key="2">
    <source>
        <dbReference type="EMBL" id="GMT09060.1"/>
    </source>
</evidence>
<accession>A0AAV5UTU6</accession>
<dbReference type="AlphaFoldDB" id="A0AAV5UTU6"/>
<evidence type="ECO:0000313" key="3">
    <source>
        <dbReference type="Proteomes" id="UP001432322"/>
    </source>
</evidence>
<keyword evidence="3" id="KW-1185">Reference proteome</keyword>
<comment type="caution">
    <text evidence="2">The sequence shown here is derived from an EMBL/GenBank/DDBJ whole genome shotgun (WGS) entry which is preliminary data.</text>
</comment>
<feature type="non-terminal residue" evidence="2">
    <location>
        <position position="1"/>
    </location>
</feature>
<protein>
    <submittedName>
        <fullName evidence="2">Uncharacterized protein</fullName>
    </submittedName>
</protein>
<proteinExistence type="predicted"/>
<sequence length="61" mass="6691">IIIFQSAVDTRTSAIKAESPEFTVIDLGDDPMDYRIPSAPVEVSPPPTYIEDGTNGNVRRK</sequence>
<reference evidence="2" key="1">
    <citation type="submission" date="2023-10" db="EMBL/GenBank/DDBJ databases">
        <title>Genome assembly of Pristionchus species.</title>
        <authorList>
            <person name="Yoshida K."/>
            <person name="Sommer R.J."/>
        </authorList>
    </citation>
    <scope>NUCLEOTIDE SEQUENCE</scope>
    <source>
        <strain evidence="2">RS5133</strain>
    </source>
</reference>
<evidence type="ECO:0000256" key="1">
    <source>
        <dbReference type="SAM" id="MobiDB-lite"/>
    </source>
</evidence>
<organism evidence="2 3">
    <name type="scientific">Pristionchus fissidentatus</name>
    <dbReference type="NCBI Taxonomy" id="1538716"/>
    <lineage>
        <taxon>Eukaryota</taxon>
        <taxon>Metazoa</taxon>
        <taxon>Ecdysozoa</taxon>
        <taxon>Nematoda</taxon>
        <taxon>Chromadorea</taxon>
        <taxon>Rhabditida</taxon>
        <taxon>Rhabditina</taxon>
        <taxon>Diplogasteromorpha</taxon>
        <taxon>Diplogasteroidea</taxon>
        <taxon>Neodiplogasteridae</taxon>
        <taxon>Pristionchus</taxon>
    </lineage>
</organism>
<dbReference type="Proteomes" id="UP001432322">
    <property type="component" value="Unassembled WGS sequence"/>
</dbReference>
<dbReference type="EMBL" id="BTSY01000001">
    <property type="protein sequence ID" value="GMT09060.1"/>
    <property type="molecule type" value="Genomic_DNA"/>
</dbReference>
<name>A0AAV5UTU6_9BILA</name>
<feature type="region of interest" description="Disordered" evidence="1">
    <location>
        <begin position="38"/>
        <end position="61"/>
    </location>
</feature>